<dbReference type="NCBIfam" id="TIGR02522">
    <property type="entry name" value="pilus_cpaD"/>
    <property type="match status" value="1"/>
</dbReference>
<feature type="chain" id="PRO_5046787949" evidence="1">
    <location>
        <begin position="27"/>
        <end position="238"/>
    </location>
</feature>
<gene>
    <name evidence="2" type="ORF">V6575_19070</name>
</gene>
<dbReference type="InterPro" id="IPR013361">
    <property type="entry name" value="Pilus_CpaD"/>
</dbReference>
<comment type="caution">
    <text evidence="2">The sequence shown here is derived from an EMBL/GenBank/DDBJ whole genome shotgun (WGS) entry which is preliminary data.</text>
</comment>
<evidence type="ECO:0000313" key="3">
    <source>
        <dbReference type="Proteomes" id="UP001385499"/>
    </source>
</evidence>
<evidence type="ECO:0000313" key="2">
    <source>
        <dbReference type="EMBL" id="MEJ8476198.1"/>
    </source>
</evidence>
<dbReference type="Proteomes" id="UP001385499">
    <property type="component" value="Unassembled WGS sequence"/>
</dbReference>
<accession>A0ABU8TPU5</accession>
<dbReference type="RefSeq" id="WP_340276600.1">
    <property type="nucleotide sequence ID" value="NZ_JBAKIA010000016.1"/>
</dbReference>
<protein>
    <submittedName>
        <fullName evidence="2">CpaD family pilus assembly protein</fullName>
    </submittedName>
</protein>
<organism evidence="2 3">
    <name type="scientific">Roseibium algae</name>
    <dbReference type="NCBI Taxonomy" id="3123038"/>
    <lineage>
        <taxon>Bacteria</taxon>
        <taxon>Pseudomonadati</taxon>
        <taxon>Pseudomonadota</taxon>
        <taxon>Alphaproteobacteria</taxon>
        <taxon>Hyphomicrobiales</taxon>
        <taxon>Stappiaceae</taxon>
        <taxon>Roseibium</taxon>
    </lineage>
</organism>
<keyword evidence="3" id="KW-1185">Reference proteome</keyword>
<keyword evidence="1" id="KW-0732">Signal</keyword>
<evidence type="ECO:0000256" key="1">
    <source>
        <dbReference type="SAM" id="SignalP"/>
    </source>
</evidence>
<dbReference type="Pfam" id="PF09476">
    <property type="entry name" value="Pilus_CpaD"/>
    <property type="match status" value="1"/>
</dbReference>
<sequence length="238" mass="25296">MSFSANTLFPRTLRIGISLACFGVLAGCQTNTGDSQTSALAANDYRLRHPIVITEQPETLDLPIGYNTRSLNRDLSDSVAAFGSQSLQNGDGAVEILVPAGAGNESAVHAVTPKIRSALKRGGVLGRYITTRSYAVEDASAQAPIRLSYARVMATAGTCGEWPRDIGGGFNVNRDYENFGCASQANLAAMVSNPTDLITPRASTPPDQMRRVVTFEKYRAGDTTASQYKEGVGAEIAE</sequence>
<name>A0ABU8TPU5_9HYPH</name>
<proteinExistence type="predicted"/>
<dbReference type="InterPro" id="IPR019027">
    <property type="entry name" value="Pilus_biogenesis_CpaD-related"/>
</dbReference>
<dbReference type="EMBL" id="JBAKIA010000016">
    <property type="protein sequence ID" value="MEJ8476198.1"/>
    <property type="molecule type" value="Genomic_DNA"/>
</dbReference>
<reference evidence="2 3" key="1">
    <citation type="submission" date="2024-02" db="EMBL/GenBank/DDBJ databases">
        <title>Roseibium algae sp. nov., isolated from marine alga (Grateloupia sp.), showing potential in myo-inositol conversion.</title>
        <authorList>
            <person name="Wang Y."/>
        </authorList>
    </citation>
    <scope>NUCLEOTIDE SEQUENCE [LARGE SCALE GENOMIC DNA]</scope>
    <source>
        <strain evidence="2 3">H3510</strain>
    </source>
</reference>
<feature type="signal peptide" evidence="1">
    <location>
        <begin position="1"/>
        <end position="26"/>
    </location>
</feature>